<dbReference type="AlphaFoldDB" id="A0AA39Z6U9"/>
<feature type="compositionally biased region" description="Acidic residues" evidence="1">
    <location>
        <begin position="113"/>
        <end position="132"/>
    </location>
</feature>
<sequence length="569" mass="65272">MTTTHFFGILPFETVSSVVDSLSQKDRVSLASTCHSVRQRLLPFLYHTLTFSNAPVISNSALLAAQSHGKYVKALRFVGYAYKTDDDMDTDLWKRPILRRDTSILYVPRYDGQPDEDAPDYDEDGDSEYDSDEERREQEEDAEWLFELWEDWSSRHSIWEDCSTRPSRDQLPPSAVALFHAARTKDQDGLFPNLETFSISFPHDYSQQADFIPLGADGMFGDLELSWGDVSRRESNFTMCRLWRNTFEEVSKNYGIAPRKLVLENWHPRGVTTFQSQMWSAYLSKLECFEVNLMASNLNGGHADTLITQVDGYVHSVGRMDEFFFRHLTEVKELTVSMGGLGMPEDSQAHLLFGLEKGEGRWERQQGHVPLPPLHNPDLMPCLEEVTLKHIFISQSIVDLIVSRRDKLKKLELVNAQAYVPPEYNGEPSDWERPAPMSWEAFFDAVCGALDTYHDMALSELTFTSPVNMGDQELEREARRHTRHTSVDSRNQMRKRVEILAGAHPERRLFGYGCQRGCFLDDPEANARSIEEGKDMAAFSRFVGKMHEKKERDRYKEFAVQVKEASADA</sequence>
<dbReference type="EMBL" id="JAULSY010000115">
    <property type="protein sequence ID" value="KAK0665201.1"/>
    <property type="molecule type" value="Genomic_DNA"/>
</dbReference>
<evidence type="ECO:0000256" key="1">
    <source>
        <dbReference type="SAM" id="MobiDB-lite"/>
    </source>
</evidence>
<comment type="caution">
    <text evidence="2">The sequence shown here is derived from an EMBL/GenBank/DDBJ whole genome shotgun (WGS) entry which is preliminary data.</text>
</comment>
<proteinExistence type="predicted"/>
<reference evidence="2" key="1">
    <citation type="submission" date="2023-06" db="EMBL/GenBank/DDBJ databases">
        <title>Genome-scale phylogeny and comparative genomics of the fungal order Sordariales.</title>
        <authorList>
            <consortium name="Lawrence Berkeley National Laboratory"/>
            <person name="Hensen N."/>
            <person name="Bonometti L."/>
            <person name="Westerberg I."/>
            <person name="Brannstrom I.O."/>
            <person name="Guillou S."/>
            <person name="Cros-Aarteil S."/>
            <person name="Calhoun S."/>
            <person name="Haridas S."/>
            <person name="Kuo A."/>
            <person name="Mondo S."/>
            <person name="Pangilinan J."/>
            <person name="Riley R."/>
            <person name="Labutti K."/>
            <person name="Andreopoulos B."/>
            <person name="Lipzen A."/>
            <person name="Chen C."/>
            <person name="Yanf M."/>
            <person name="Daum C."/>
            <person name="Ng V."/>
            <person name="Clum A."/>
            <person name="Steindorff A."/>
            <person name="Ohm R."/>
            <person name="Martin F."/>
            <person name="Silar P."/>
            <person name="Natvig D."/>
            <person name="Lalanne C."/>
            <person name="Gautier V."/>
            <person name="Ament-Velasquez S.L."/>
            <person name="Kruys A."/>
            <person name="Hutchinson M.I."/>
            <person name="Powell A.J."/>
            <person name="Barry K."/>
            <person name="Miller A.N."/>
            <person name="Grigoriev I.V."/>
            <person name="Debuchy R."/>
            <person name="Gladieux P."/>
            <person name="Thoren M.H."/>
            <person name="Johannesson H."/>
        </authorList>
    </citation>
    <scope>NUCLEOTIDE SEQUENCE</scope>
    <source>
        <strain evidence="2">CBS 307.81</strain>
    </source>
</reference>
<gene>
    <name evidence="2" type="ORF">QBC41DRAFT_16244</name>
</gene>
<keyword evidence="3" id="KW-1185">Reference proteome</keyword>
<dbReference type="Proteomes" id="UP001174997">
    <property type="component" value="Unassembled WGS sequence"/>
</dbReference>
<evidence type="ECO:0008006" key="4">
    <source>
        <dbReference type="Google" id="ProtNLM"/>
    </source>
</evidence>
<evidence type="ECO:0000313" key="3">
    <source>
        <dbReference type="Proteomes" id="UP001174997"/>
    </source>
</evidence>
<accession>A0AA39Z6U9</accession>
<protein>
    <recommendedName>
        <fullName evidence="4">F-box domain-containing protein</fullName>
    </recommendedName>
</protein>
<name>A0AA39Z6U9_9PEZI</name>
<organism evidence="2 3">
    <name type="scientific">Cercophora samala</name>
    <dbReference type="NCBI Taxonomy" id="330535"/>
    <lineage>
        <taxon>Eukaryota</taxon>
        <taxon>Fungi</taxon>
        <taxon>Dikarya</taxon>
        <taxon>Ascomycota</taxon>
        <taxon>Pezizomycotina</taxon>
        <taxon>Sordariomycetes</taxon>
        <taxon>Sordariomycetidae</taxon>
        <taxon>Sordariales</taxon>
        <taxon>Lasiosphaeriaceae</taxon>
        <taxon>Cercophora</taxon>
    </lineage>
</organism>
<feature type="region of interest" description="Disordered" evidence="1">
    <location>
        <begin position="109"/>
        <end position="136"/>
    </location>
</feature>
<evidence type="ECO:0000313" key="2">
    <source>
        <dbReference type="EMBL" id="KAK0665201.1"/>
    </source>
</evidence>